<gene>
    <name evidence="2" type="ORF">DiNV_CH01M_ORF28</name>
</gene>
<evidence type="ECO:0000313" key="2">
    <source>
        <dbReference type="EMBL" id="ATZ81510.1"/>
    </source>
</evidence>
<evidence type="ECO:0000313" key="3">
    <source>
        <dbReference type="Proteomes" id="UP000290195"/>
    </source>
</evidence>
<keyword evidence="3" id="KW-1185">Reference proteome</keyword>
<dbReference type="Proteomes" id="UP000290195">
    <property type="component" value="Segment"/>
</dbReference>
<organism evidence="2">
    <name type="scientific">Drosophila innubila nudivirus</name>
    <dbReference type="NCBI Taxonomy" id="2057187"/>
    <lineage>
        <taxon>Viruses</taxon>
        <taxon>Viruses incertae sedis</taxon>
        <taxon>Naldaviricetes</taxon>
        <taxon>Lefavirales</taxon>
        <taxon>Nudiviridae</taxon>
        <taxon>Alphanudivirus</taxon>
        <taxon>Alphanudivirus droinnubilae</taxon>
    </lineage>
</organism>
<name>A0A2H4UX63_9VIRU</name>
<feature type="region of interest" description="Disordered" evidence="1">
    <location>
        <begin position="1"/>
        <end position="27"/>
    </location>
</feature>
<dbReference type="EMBL" id="MF966379">
    <property type="protein sequence ID" value="ATZ81510.1"/>
    <property type="molecule type" value="Genomic_DNA"/>
</dbReference>
<accession>A0A2H4UX63</accession>
<reference evidence="2" key="1">
    <citation type="journal article" date="2018" name="Infect. Genet. Evol.">
        <title>The dynamic evolution of Drosophila innubila Nudivirus.</title>
        <authorList>
            <person name="Hill T."/>
            <person name="Unckless R.L."/>
        </authorList>
    </citation>
    <scope>NUCLEOTIDE SEQUENCE [LARGE SCALE GENOMIC DNA]</scope>
    <source>
        <strain evidence="2">DiNV_CH01M</strain>
    </source>
</reference>
<feature type="compositionally biased region" description="Pro residues" evidence="1">
    <location>
        <begin position="1"/>
        <end position="10"/>
    </location>
</feature>
<protein>
    <submittedName>
        <fullName evidence="2">Patatin-like phospholipase-like protein</fullName>
    </submittedName>
</protein>
<proteinExistence type="predicted"/>
<evidence type="ECO:0000256" key="1">
    <source>
        <dbReference type="SAM" id="MobiDB-lite"/>
    </source>
</evidence>
<sequence length="104" mass="12281">MASPSSPPPAAFFNENPNQRQQKSKTWQNSQLNLKEIDTFEYVQLLHKLLLFKNQQQLQQQHQQYERNIIYLNSPIETLSYNISSTMISMAINRAYLNVITFFK</sequence>